<dbReference type="Pfam" id="PF25055">
    <property type="entry name" value="DUF7792"/>
    <property type="match status" value="1"/>
</dbReference>
<accession>A0ABD1TRT0</accession>
<dbReference type="Gene3D" id="1.25.10.10">
    <property type="entry name" value="Leucine-rich Repeat Variant"/>
    <property type="match status" value="2"/>
</dbReference>
<dbReference type="InterPro" id="IPR000225">
    <property type="entry name" value="Armadillo"/>
</dbReference>
<feature type="domain" description="DUF7792" evidence="4">
    <location>
        <begin position="11"/>
        <end position="132"/>
    </location>
</feature>
<sequence length="609" mass="66997">MAMTEVEKSIQEELSLPILLAERAIKFAKEAESFKPENNDLATQVAQISQQLRAVARFTTASAVIYDRPIRRVTADITKSLDRALALSRKCRHKKTNVLRHVLSIITTNDFKKVSNLLDSSLADVNWLLSILKPDSENGTINLSLPPIASNDPTLAWVWSYIAAVQMGRSEAAQDLVTLAGDNDRTKKVIVEENGIPPLLKLLKENVNSDAQNAAANALYNLADDQERIEAIANALGVQIIAKALSVAPMRVQVKLVNLVSRMVEMDTKVQEEFGRENVTRTLVSLLGMDVDLEDFKEVASRTAATSLHLLVQINKEMERIGGSGLGGGNSLDGNLHHNGKKEKEKEKEKDREAESMEVKLKLKASCATALWKLARGSLLNSKKITETKALLVLAKIIEKEKGELQINCLTVVMDLAAVAESNADLKRSAFRPNSPVGKAVLDQLLRVINEERSVDLVIPATKAIGCLARTFPAKETRIIKPLVALLGHRNPEVAAEAAKALGKFVRDDNFNRKEHSKAIVEFNGVPKLMNLLRTGDRSQLQLHELVLLCNLAINVGNSKALEQERALSVLEGVARHAVTQHPDLRELFSKAIHQLTLYQSGAHTHIKA</sequence>
<evidence type="ECO:0000313" key="5">
    <source>
        <dbReference type="EMBL" id="KAL2515273.1"/>
    </source>
</evidence>
<feature type="compositionally biased region" description="Basic and acidic residues" evidence="3">
    <location>
        <begin position="342"/>
        <end position="355"/>
    </location>
</feature>
<evidence type="ECO:0000259" key="4">
    <source>
        <dbReference type="Pfam" id="PF25055"/>
    </source>
</evidence>
<feature type="region of interest" description="Disordered" evidence="3">
    <location>
        <begin position="325"/>
        <end position="355"/>
    </location>
</feature>
<feature type="repeat" description="ARM" evidence="2">
    <location>
        <begin position="194"/>
        <end position="237"/>
    </location>
</feature>
<reference evidence="6" key="1">
    <citation type="submission" date="2024-07" db="EMBL/GenBank/DDBJ databases">
        <title>Two chromosome-level genome assemblies of Korean endemic species Abeliophyllum distichum and Forsythia ovata (Oleaceae).</title>
        <authorList>
            <person name="Jang H."/>
        </authorList>
    </citation>
    <scope>NUCLEOTIDE SEQUENCE [LARGE SCALE GENOMIC DNA]</scope>
</reference>
<dbReference type="InterPro" id="IPR011989">
    <property type="entry name" value="ARM-like"/>
</dbReference>
<gene>
    <name evidence="5" type="ORF">Fot_29244</name>
</gene>
<protein>
    <submittedName>
        <fullName evidence="5">Armadillo repeat only 4</fullName>
    </submittedName>
</protein>
<evidence type="ECO:0000256" key="1">
    <source>
        <dbReference type="ARBA" id="ARBA00022737"/>
    </source>
</evidence>
<keyword evidence="1" id="KW-0677">Repeat</keyword>
<dbReference type="AlphaFoldDB" id="A0ABD1TRT0"/>
<keyword evidence="6" id="KW-1185">Reference proteome</keyword>
<dbReference type="PANTHER" id="PTHR46168">
    <property type="entry name" value="ARMADILLO REPEAT ONLY 4"/>
    <property type="match status" value="1"/>
</dbReference>
<dbReference type="InterPro" id="IPR056694">
    <property type="entry name" value="DUF7792"/>
</dbReference>
<proteinExistence type="predicted"/>
<dbReference type="SUPFAM" id="SSF48371">
    <property type="entry name" value="ARM repeat"/>
    <property type="match status" value="1"/>
</dbReference>
<dbReference type="PROSITE" id="PS50176">
    <property type="entry name" value="ARM_REPEAT"/>
    <property type="match status" value="1"/>
</dbReference>
<dbReference type="EMBL" id="JBFOLJ010000008">
    <property type="protein sequence ID" value="KAL2515273.1"/>
    <property type="molecule type" value="Genomic_DNA"/>
</dbReference>
<comment type="caution">
    <text evidence="5">The sequence shown here is derived from an EMBL/GenBank/DDBJ whole genome shotgun (WGS) entry which is preliminary data.</text>
</comment>
<evidence type="ECO:0000313" key="6">
    <source>
        <dbReference type="Proteomes" id="UP001604277"/>
    </source>
</evidence>
<dbReference type="PANTHER" id="PTHR46168:SF15">
    <property type="entry name" value="ARMADILLO REPEAT-CONTAINING DOMAIN-CONTAINING PROTEIN"/>
    <property type="match status" value="1"/>
</dbReference>
<evidence type="ECO:0000256" key="3">
    <source>
        <dbReference type="SAM" id="MobiDB-lite"/>
    </source>
</evidence>
<name>A0ABD1TRT0_9LAMI</name>
<evidence type="ECO:0000256" key="2">
    <source>
        <dbReference type="PROSITE-ProRule" id="PRU00259"/>
    </source>
</evidence>
<dbReference type="SMART" id="SM00185">
    <property type="entry name" value="ARM"/>
    <property type="match status" value="4"/>
</dbReference>
<dbReference type="Pfam" id="PF00514">
    <property type="entry name" value="Arm"/>
    <property type="match status" value="1"/>
</dbReference>
<dbReference type="InterPro" id="IPR016024">
    <property type="entry name" value="ARM-type_fold"/>
</dbReference>
<dbReference type="Proteomes" id="UP001604277">
    <property type="component" value="Unassembled WGS sequence"/>
</dbReference>
<organism evidence="5 6">
    <name type="scientific">Forsythia ovata</name>
    <dbReference type="NCBI Taxonomy" id="205694"/>
    <lineage>
        <taxon>Eukaryota</taxon>
        <taxon>Viridiplantae</taxon>
        <taxon>Streptophyta</taxon>
        <taxon>Embryophyta</taxon>
        <taxon>Tracheophyta</taxon>
        <taxon>Spermatophyta</taxon>
        <taxon>Magnoliopsida</taxon>
        <taxon>eudicotyledons</taxon>
        <taxon>Gunneridae</taxon>
        <taxon>Pentapetalae</taxon>
        <taxon>asterids</taxon>
        <taxon>lamiids</taxon>
        <taxon>Lamiales</taxon>
        <taxon>Oleaceae</taxon>
        <taxon>Forsythieae</taxon>
        <taxon>Forsythia</taxon>
    </lineage>
</organism>